<feature type="compositionally biased region" description="Low complexity" evidence="2">
    <location>
        <begin position="97"/>
        <end position="109"/>
    </location>
</feature>
<evidence type="ECO:0000313" key="3">
    <source>
        <dbReference type="EMBL" id="TKA65919.1"/>
    </source>
</evidence>
<evidence type="ECO:0000256" key="1">
    <source>
        <dbReference type="SAM" id="Coils"/>
    </source>
</evidence>
<organism evidence="3 4">
    <name type="scientific">Friedmanniomyces simplex</name>
    <dbReference type="NCBI Taxonomy" id="329884"/>
    <lineage>
        <taxon>Eukaryota</taxon>
        <taxon>Fungi</taxon>
        <taxon>Dikarya</taxon>
        <taxon>Ascomycota</taxon>
        <taxon>Pezizomycotina</taxon>
        <taxon>Dothideomycetes</taxon>
        <taxon>Dothideomycetidae</taxon>
        <taxon>Mycosphaerellales</taxon>
        <taxon>Teratosphaeriaceae</taxon>
        <taxon>Friedmanniomyces</taxon>
    </lineage>
</organism>
<feature type="compositionally biased region" description="Polar residues" evidence="2">
    <location>
        <begin position="110"/>
        <end position="122"/>
    </location>
</feature>
<sequence length="379" mass="42786">MKSRSSSPQTSPQVVKRYRVDSNKDGATAPMTLRKSSLRIEELPAFNAMNGLSPHAAPSSAREASPQTELLRSIPHGMRRFSGDATPAGPVLNGHHASQSISSPAVSSPTGTENESPSTPAIWSSAVGHATTAGKSGRVIERLMAENDKLKRELELTNLRAQELEKSLSMCRPQMEALRHENENLSHARSVDSSLLGRRDRKIEDLKADNVAKTERVLKAEGLVRQLQREGEEVRGEFERREQGMLEQTKHATVHAEILETSHKQLAAEYKTRRKAWEKDLTELQERREQDRQRMARLDVVYEQMRQENERTRKVQAELTARWDEMEEAMRSTLDQGEEVNERARKKSMEMEKAVDQMRWVMGVQKSGGGERKDSKDGG</sequence>
<keyword evidence="1" id="KW-0175">Coiled coil</keyword>
<feature type="compositionally biased region" description="Basic and acidic residues" evidence="2">
    <location>
        <begin position="340"/>
        <end position="356"/>
    </location>
</feature>
<feature type="compositionally biased region" description="Polar residues" evidence="2">
    <location>
        <begin position="1"/>
        <end position="13"/>
    </location>
</feature>
<dbReference type="STRING" id="329884.A0A4V5NFC9"/>
<gene>
    <name evidence="3" type="ORF">B0A55_09365</name>
</gene>
<keyword evidence="4" id="KW-1185">Reference proteome</keyword>
<evidence type="ECO:0000313" key="4">
    <source>
        <dbReference type="Proteomes" id="UP000309340"/>
    </source>
</evidence>
<reference evidence="3 4" key="1">
    <citation type="submission" date="2017-03" db="EMBL/GenBank/DDBJ databases">
        <title>Genomes of endolithic fungi from Antarctica.</title>
        <authorList>
            <person name="Coleine C."/>
            <person name="Masonjones S."/>
            <person name="Stajich J.E."/>
        </authorList>
    </citation>
    <scope>NUCLEOTIDE SEQUENCE [LARGE SCALE GENOMIC DNA]</scope>
    <source>
        <strain evidence="3 4">CCFEE 5184</strain>
    </source>
</reference>
<name>A0A4V5NFC9_9PEZI</name>
<dbReference type="OrthoDB" id="3918393at2759"/>
<evidence type="ECO:0008006" key="5">
    <source>
        <dbReference type="Google" id="ProtNLM"/>
    </source>
</evidence>
<accession>A0A4V5NFC9</accession>
<dbReference type="AlphaFoldDB" id="A0A4V5NFC9"/>
<dbReference type="EMBL" id="NAJQ01000694">
    <property type="protein sequence ID" value="TKA65919.1"/>
    <property type="molecule type" value="Genomic_DNA"/>
</dbReference>
<protein>
    <recommendedName>
        <fullName evidence="5">SWI5-dependent HO expression protein 3</fullName>
    </recommendedName>
</protein>
<proteinExistence type="predicted"/>
<evidence type="ECO:0000256" key="2">
    <source>
        <dbReference type="SAM" id="MobiDB-lite"/>
    </source>
</evidence>
<feature type="region of interest" description="Disordered" evidence="2">
    <location>
        <begin position="331"/>
        <end position="379"/>
    </location>
</feature>
<feature type="region of interest" description="Disordered" evidence="2">
    <location>
        <begin position="78"/>
        <end position="137"/>
    </location>
</feature>
<feature type="region of interest" description="Disordered" evidence="2">
    <location>
        <begin position="49"/>
        <end position="68"/>
    </location>
</feature>
<dbReference type="Proteomes" id="UP000309340">
    <property type="component" value="Unassembled WGS sequence"/>
</dbReference>
<feature type="coiled-coil region" evidence="1">
    <location>
        <begin position="140"/>
        <end position="167"/>
    </location>
</feature>
<feature type="region of interest" description="Disordered" evidence="2">
    <location>
        <begin position="1"/>
        <end position="35"/>
    </location>
</feature>
<comment type="caution">
    <text evidence="3">The sequence shown here is derived from an EMBL/GenBank/DDBJ whole genome shotgun (WGS) entry which is preliminary data.</text>
</comment>
<feature type="compositionally biased region" description="Basic and acidic residues" evidence="2">
    <location>
        <begin position="369"/>
        <end position="379"/>
    </location>
</feature>